<organism evidence="1">
    <name type="scientific">Arundo donax</name>
    <name type="common">Giant reed</name>
    <name type="synonym">Donax arundinaceus</name>
    <dbReference type="NCBI Taxonomy" id="35708"/>
    <lineage>
        <taxon>Eukaryota</taxon>
        <taxon>Viridiplantae</taxon>
        <taxon>Streptophyta</taxon>
        <taxon>Embryophyta</taxon>
        <taxon>Tracheophyta</taxon>
        <taxon>Spermatophyta</taxon>
        <taxon>Magnoliopsida</taxon>
        <taxon>Liliopsida</taxon>
        <taxon>Poales</taxon>
        <taxon>Poaceae</taxon>
        <taxon>PACMAD clade</taxon>
        <taxon>Arundinoideae</taxon>
        <taxon>Arundineae</taxon>
        <taxon>Arundo</taxon>
    </lineage>
</organism>
<evidence type="ECO:0000313" key="1">
    <source>
        <dbReference type="EMBL" id="JAD94615.1"/>
    </source>
</evidence>
<reference evidence="1" key="1">
    <citation type="submission" date="2014-09" db="EMBL/GenBank/DDBJ databases">
        <authorList>
            <person name="Magalhaes I.L.F."/>
            <person name="Oliveira U."/>
            <person name="Santos F.R."/>
            <person name="Vidigal T.H.D.A."/>
            <person name="Brescovit A.D."/>
            <person name="Santos A.J."/>
        </authorList>
    </citation>
    <scope>NUCLEOTIDE SEQUENCE</scope>
    <source>
        <tissue evidence="1">Shoot tissue taken approximately 20 cm above the soil surface</tissue>
    </source>
</reference>
<dbReference type="AlphaFoldDB" id="A0A0A9E9R8"/>
<proteinExistence type="predicted"/>
<reference evidence="1" key="2">
    <citation type="journal article" date="2015" name="Data Brief">
        <title>Shoot transcriptome of the giant reed, Arundo donax.</title>
        <authorList>
            <person name="Barrero R.A."/>
            <person name="Guerrero F.D."/>
            <person name="Moolhuijzen P."/>
            <person name="Goolsby J.A."/>
            <person name="Tidwell J."/>
            <person name="Bellgard S.E."/>
            <person name="Bellgard M.I."/>
        </authorList>
    </citation>
    <scope>NUCLEOTIDE SEQUENCE</scope>
    <source>
        <tissue evidence="1">Shoot tissue taken approximately 20 cm above the soil surface</tissue>
    </source>
</reference>
<accession>A0A0A9E9R8</accession>
<protein>
    <submittedName>
        <fullName evidence="1">Uncharacterized protein</fullName>
    </submittedName>
</protein>
<sequence length="42" mass="4415">MSSRTLARNCVVSRSLTAERALLMGRRSRAAPEARVVGGGGN</sequence>
<name>A0A0A9E9R8_ARUDO</name>
<dbReference type="EMBL" id="GBRH01203280">
    <property type="protein sequence ID" value="JAD94615.1"/>
    <property type="molecule type" value="Transcribed_RNA"/>
</dbReference>